<keyword evidence="1 6" id="KW-0645">Protease</keyword>
<dbReference type="InterPro" id="IPR001333">
    <property type="entry name" value="Peptidase_M32_Taq"/>
</dbReference>
<sequence length="620" mass="68973">MHAAPHTLKGDTPMTYSLNWDLDSLFTGGIHSAQLKAKLKQIKTDTAALGDLLDRWDATSDAPKFQQFIKLITQLQAIEAGLAQANLFVSSIGSADIANPDVAPTEDRLRNLETQIQTVSDKLKKVLVQVPDAQFAAMLNLPALQPIAFNLTEMRDAGKELLDDKTENLINQLNLDGKAAWSSHYDSLVATVTVPFHDANGDPVTLSAGQADNNLLGNADPQYRADLLPAWEQAWTDKEQLFADTLNHLAGFRLTEYQAHGVSDFLRAPLKDNRLSAATLKTIWQVVDDNKQFLLDYLDRKAALLGKKHAGWQDVEAPLNLPGSQLHHFTYDEAAAFIIKHYGEFSPKMAALAQKAFANHWIEAEDRAGKAPGGWMESAPETNESRIFMTFTGSPNDVSTLAHELGHAFHSSVMGDLPYLRQGYAMNVAETASTFGELIVADANVKAATSDAEKITLLNAKMDNPVAMFLNIRARFLFETRFYQLRQQKLVTPAELNELMLNAQKEAFGHDLSTYSPHLWASKLHFYIDDLSFYNFPYVFGYLFSLGIYAKAQQTDNFEDQYIALLRDTANMSSESLAQKHLGVDLTQPDFWLAGVDLIKKDVAEFMRLTDPLVHPTPRA</sequence>
<dbReference type="Proteomes" id="UP000195412">
    <property type="component" value="Chromosome I"/>
</dbReference>
<gene>
    <name evidence="9" type="ORF">LZ3411_2210</name>
</gene>
<evidence type="ECO:0000256" key="5">
    <source>
        <dbReference type="ARBA" id="ARBA00023049"/>
    </source>
</evidence>
<evidence type="ECO:0000256" key="1">
    <source>
        <dbReference type="ARBA" id="ARBA00022670"/>
    </source>
</evidence>
<dbReference type="InterPro" id="IPR013647">
    <property type="entry name" value="OligopepF_N_dom"/>
</dbReference>
<dbReference type="PANTHER" id="PTHR34217">
    <property type="entry name" value="METAL-DEPENDENT CARBOXYPEPTIDASE"/>
    <property type="match status" value="1"/>
</dbReference>
<dbReference type="InterPro" id="IPR001567">
    <property type="entry name" value="Pept_M3A_M3B_dom"/>
</dbReference>
<evidence type="ECO:0000256" key="4">
    <source>
        <dbReference type="ARBA" id="ARBA00022833"/>
    </source>
</evidence>
<evidence type="ECO:0000259" key="8">
    <source>
        <dbReference type="Pfam" id="PF08439"/>
    </source>
</evidence>
<reference evidence="10" key="1">
    <citation type="submission" date="2017-05" db="EMBL/GenBank/DDBJ databases">
        <authorList>
            <person name="Papadimitriou K."/>
        </authorList>
    </citation>
    <scope>NUCLEOTIDE SEQUENCE [LARGE SCALE GENOMIC DNA]</scope>
    <source>
        <strain evidence="10">ACA-DC 3411</strain>
    </source>
</reference>
<organism evidence="9 10">
    <name type="scientific">Levilactobacillus zymae</name>
    <dbReference type="NCBI Taxonomy" id="267363"/>
    <lineage>
        <taxon>Bacteria</taxon>
        <taxon>Bacillati</taxon>
        <taxon>Bacillota</taxon>
        <taxon>Bacilli</taxon>
        <taxon>Lactobacillales</taxon>
        <taxon>Lactobacillaceae</taxon>
        <taxon>Levilactobacillus</taxon>
    </lineage>
</organism>
<dbReference type="PANTHER" id="PTHR34217:SF1">
    <property type="entry name" value="CARBOXYPEPTIDASE 1"/>
    <property type="match status" value="1"/>
</dbReference>
<dbReference type="InterPro" id="IPR034006">
    <property type="entry name" value="M3B_PepF_2"/>
</dbReference>
<dbReference type="NCBIfam" id="TIGR02290">
    <property type="entry name" value="M3_fam_3"/>
    <property type="match status" value="1"/>
</dbReference>
<dbReference type="AlphaFoldDB" id="A0A1Y6JZN0"/>
<dbReference type="SUPFAM" id="SSF55486">
    <property type="entry name" value="Metalloproteases ('zincins'), catalytic domain"/>
    <property type="match status" value="1"/>
</dbReference>
<keyword evidence="2 6" id="KW-0479">Metal-binding</keyword>
<dbReference type="Gene3D" id="1.10.1370.20">
    <property type="entry name" value="Oligoendopeptidase f, C-terminal domain"/>
    <property type="match status" value="1"/>
</dbReference>
<evidence type="ECO:0000256" key="2">
    <source>
        <dbReference type="ARBA" id="ARBA00022723"/>
    </source>
</evidence>
<keyword evidence="5 6" id="KW-0482">Metalloprotease</keyword>
<comment type="similarity">
    <text evidence="6">Belongs to the peptidase M3 family.</text>
</comment>
<evidence type="ECO:0000259" key="7">
    <source>
        <dbReference type="Pfam" id="PF01432"/>
    </source>
</evidence>
<evidence type="ECO:0000313" key="10">
    <source>
        <dbReference type="Proteomes" id="UP000195412"/>
    </source>
</evidence>
<evidence type="ECO:0000256" key="6">
    <source>
        <dbReference type="RuleBase" id="RU003435"/>
    </source>
</evidence>
<feature type="domain" description="Peptidase M3A/M3B catalytic" evidence="7">
    <location>
        <begin position="220"/>
        <end position="593"/>
    </location>
</feature>
<dbReference type="InterPro" id="IPR011977">
    <property type="entry name" value="Pept_M3B_clade3"/>
</dbReference>
<dbReference type="Pfam" id="PF08439">
    <property type="entry name" value="Peptidase_M3_N"/>
    <property type="match status" value="1"/>
</dbReference>
<protein>
    <submittedName>
        <fullName evidence="9">Oligoendopeptidase F</fullName>
    </submittedName>
</protein>
<dbReference type="Gene3D" id="1.20.140.70">
    <property type="entry name" value="Oligopeptidase f, N-terminal domain"/>
    <property type="match status" value="1"/>
</dbReference>
<proteinExistence type="inferred from homology"/>
<dbReference type="EMBL" id="LT854705">
    <property type="protein sequence ID" value="SMS15260.1"/>
    <property type="molecule type" value="Genomic_DNA"/>
</dbReference>
<dbReference type="GO" id="GO:0046872">
    <property type="term" value="F:metal ion binding"/>
    <property type="evidence" value="ECO:0007669"/>
    <property type="project" value="UniProtKB-UniRule"/>
</dbReference>
<dbReference type="GO" id="GO:0004222">
    <property type="term" value="F:metalloendopeptidase activity"/>
    <property type="evidence" value="ECO:0007669"/>
    <property type="project" value="InterPro"/>
</dbReference>
<dbReference type="Pfam" id="PF01432">
    <property type="entry name" value="Peptidase_M3"/>
    <property type="match status" value="1"/>
</dbReference>
<evidence type="ECO:0000256" key="3">
    <source>
        <dbReference type="ARBA" id="ARBA00022801"/>
    </source>
</evidence>
<feature type="domain" description="Oligopeptidase F N-terminal" evidence="8">
    <location>
        <begin position="127"/>
        <end position="192"/>
    </location>
</feature>
<dbReference type="GO" id="GO:0004181">
    <property type="term" value="F:metallocarboxypeptidase activity"/>
    <property type="evidence" value="ECO:0007669"/>
    <property type="project" value="InterPro"/>
</dbReference>
<comment type="cofactor">
    <cofactor evidence="6">
        <name>Zn(2+)</name>
        <dbReference type="ChEBI" id="CHEBI:29105"/>
    </cofactor>
    <text evidence="6">Binds 1 zinc ion.</text>
</comment>
<dbReference type="CDD" id="cd09607">
    <property type="entry name" value="M3B_PepF"/>
    <property type="match status" value="1"/>
</dbReference>
<accession>A0A1Y6JZN0</accession>
<dbReference type="KEGG" id="lzy:LZ3411_2210"/>
<dbReference type="InterPro" id="IPR042088">
    <property type="entry name" value="OligoPept_F_C"/>
</dbReference>
<keyword evidence="3 6" id="KW-0378">Hydrolase</keyword>
<evidence type="ECO:0000313" key="9">
    <source>
        <dbReference type="EMBL" id="SMS15260.1"/>
    </source>
</evidence>
<name>A0A1Y6JZN0_9LACO</name>
<keyword evidence="4 6" id="KW-0862">Zinc</keyword>
<dbReference type="GO" id="GO:0006508">
    <property type="term" value="P:proteolysis"/>
    <property type="evidence" value="ECO:0007669"/>
    <property type="project" value="UniProtKB-KW"/>
</dbReference>